<evidence type="ECO:0000256" key="1">
    <source>
        <dbReference type="SAM" id="MobiDB-lite"/>
    </source>
</evidence>
<comment type="caution">
    <text evidence="2">The sequence shown here is derived from an EMBL/GenBank/DDBJ whole genome shotgun (WGS) entry which is preliminary data.</text>
</comment>
<accession>A0ABT8Z0E1</accession>
<gene>
    <name evidence="2" type="ORF">Q5M86_12585</name>
</gene>
<feature type="compositionally biased region" description="Basic and acidic residues" evidence="1">
    <location>
        <begin position="196"/>
        <end position="220"/>
    </location>
</feature>
<feature type="region of interest" description="Disordered" evidence="1">
    <location>
        <begin position="190"/>
        <end position="220"/>
    </location>
</feature>
<dbReference type="RefSeq" id="WP_304385653.1">
    <property type="nucleotide sequence ID" value="NZ_JAUPBL010000068.1"/>
</dbReference>
<reference evidence="2" key="1">
    <citation type="submission" date="2023-07" db="EMBL/GenBank/DDBJ databases">
        <title>Mucosal microbiota of week-old chicken and adult hens.</title>
        <authorList>
            <person name="Volf J."/>
            <person name="Karasova D."/>
            <person name="Crhanova M."/>
            <person name="Faldynova M."/>
            <person name="Prikrylova H."/>
            <person name="Zeman M."/>
            <person name="Babak V."/>
            <person name="Rajova J."/>
            <person name="Rychlik I."/>
        </authorList>
    </citation>
    <scope>NUCLEOTIDE SEQUENCE</scope>
    <source>
        <strain evidence="2">ET902</strain>
    </source>
</reference>
<organism evidence="2 3">
    <name type="scientific">Brachyspira innocens</name>
    <dbReference type="NCBI Taxonomy" id="13264"/>
    <lineage>
        <taxon>Bacteria</taxon>
        <taxon>Pseudomonadati</taxon>
        <taxon>Spirochaetota</taxon>
        <taxon>Spirochaetia</taxon>
        <taxon>Brachyspirales</taxon>
        <taxon>Brachyspiraceae</taxon>
        <taxon>Brachyspira</taxon>
    </lineage>
</organism>
<keyword evidence="3" id="KW-1185">Reference proteome</keyword>
<name>A0ABT8Z0E1_9SPIR</name>
<evidence type="ECO:0000313" key="2">
    <source>
        <dbReference type="EMBL" id="MDO7021608.1"/>
    </source>
</evidence>
<dbReference type="EMBL" id="JAUPBM010000244">
    <property type="protein sequence ID" value="MDO7021608.1"/>
    <property type="molecule type" value="Genomic_DNA"/>
</dbReference>
<evidence type="ECO:0000313" key="3">
    <source>
        <dbReference type="Proteomes" id="UP001175147"/>
    </source>
</evidence>
<proteinExistence type="predicted"/>
<sequence length="235" mass="27599">MIKKIIIAVLMVINSFILYGEYYGINEWYLIEKTDPITDDKEISIFIKKQEENSLNFNTLMIKIDKNSININLYTPSIIFKKRFNDKDKITLIYRLDKNEPRTNTVNKYGETEFYSLSANQEVSSEKSIILLKELLSHNVLAVRAFEDIDSAKYTYTYVYDLNRLKELILTANFDDTILENSEIESIIVNQQDNSSEEKIDENNNTETKDEPKKTDKTNHNENIYLIDDIKYDVI</sequence>
<dbReference type="Proteomes" id="UP001175147">
    <property type="component" value="Unassembled WGS sequence"/>
</dbReference>
<protein>
    <submittedName>
        <fullName evidence="2">Uncharacterized protein</fullName>
    </submittedName>
</protein>